<protein>
    <submittedName>
        <fullName evidence="3">Uncharacterized protein</fullName>
    </submittedName>
</protein>
<feature type="region of interest" description="Disordered" evidence="1">
    <location>
        <begin position="110"/>
        <end position="149"/>
    </location>
</feature>
<keyword evidence="2" id="KW-0472">Membrane</keyword>
<keyword evidence="2" id="KW-0812">Transmembrane</keyword>
<feature type="compositionally biased region" description="Low complexity" evidence="1">
    <location>
        <begin position="133"/>
        <end position="144"/>
    </location>
</feature>
<comment type="caution">
    <text evidence="3">The sequence shown here is derived from an EMBL/GenBank/DDBJ whole genome shotgun (WGS) entry which is preliminary data.</text>
</comment>
<dbReference type="RefSeq" id="WP_390224652.1">
    <property type="nucleotide sequence ID" value="NZ_JBHTAA010000005.1"/>
</dbReference>
<feature type="compositionally biased region" description="Polar residues" evidence="1">
    <location>
        <begin position="113"/>
        <end position="124"/>
    </location>
</feature>
<dbReference type="Proteomes" id="UP001596481">
    <property type="component" value="Unassembled WGS sequence"/>
</dbReference>
<evidence type="ECO:0000256" key="2">
    <source>
        <dbReference type="SAM" id="Phobius"/>
    </source>
</evidence>
<proteinExistence type="predicted"/>
<gene>
    <name evidence="3" type="ORF">ACFQJC_14475</name>
</gene>
<keyword evidence="2" id="KW-1133">Transmembrane helix</keyword>
<reference evidence="3 4" key="1">
    <citation type="journal article" date="2019" name="Int. J. Syst. Evol. Microbiol.">
        <title>The Global Catalogue of Microorganisms (GCM) 10K type strain sequencing project: providing services to taxonomists for standard genome sequencing and annotation.</title>
        <authorList>
            <consortium name="The Broad Institute Genomics Platform"/>
            <consortium name="The Broad Institute Genome Sequencing Center for Infectious Disease"/>
            <person name="Wu L."/>
            <person name="Ma J."/>
        </authorList>
    </citation>
    <scope>NUCLEOTIDE SEQUENCE [LARGE SCALE GENOMIC DNA]</scope>
    <source>
        <strain evidence="3 4">DSM 29988</strain>
    </source>
</reference>
<evidence type="ECO:0000313" key="4">
    <source>
        <dbReference type="Proteomes" id="UP001596481"/>
    </source>
</evidence>
<feature type="transmembrane region" description="Helical" evidence="2">
    <location>
        <begin position="169"/>
        <end position="188"/>
    </location>
</feature>
<dbReference type="EMBL" id="JBHTAA010000005">
    <property type="protein sequence ID" value="MFC7204722.1"/>
    <property type="molecule type" value="Genomic_DNA"/>
</dbReference>
<sequence>MADVRIAGVEFDNPGFSGSPTSVTVKVNNRELMGPVGFGEVTCAGGLTNDGHAVEVTLTIKDALTGTPVWSRTKDGCARAEDWDNTLRLEFLPVLDAGDYTLQASLQVKGDNGSDTGSVRSLTVTGDAADVPGSDTSGSSFDFSQWTGSADGDGNSDGPSFNFDPLGDLPSGNVVLAVIVLLLLAWLADSGAQVFRE</sequence>
<accession>A0ABD5ZHJ6</accession>
<evidence type="ECO:0000313" key="3">
    <source>
        <dbReference type="EMBL" id="MFC7204722.1"/>
    </source>
</evidence>
<organism evidence="3 4">
    <name type="scientific">Haloferax namakaokahaiae</name>
    <dbReference type="NCBI Taxonomy" id="1748331"/>
    <lineage>
        <taxon>Archaea</taxon>
        <taxon>Methanobacteriati</taxon>
        <taxon>Methanobacteriota</taxon>
        <taxon>Stenosarchaea group</taxon>
        <taxon>Halobacteria</taxon>
        <taxon>Halobacteriales</taxon>
        <taxon>Haloferacaceae</taxon>
        <taxon>Haloferax</taxon>
    </lineage>
</organism>
<dbReference type="AlphaFoldDB" id="A0ABD5ZHJ6"/>
<name>A0ABD5ZHJ6_9EURY</name>
<keyword evidence="4" id="KW-1185">Reference proteome</keyword>
<evidence type="ECO:0000256" key="1">
    <source>
        <dbReference type="SAM" id="MobiDB-lite"/>
    </source>
</evidence>